<keyword evidence="2 4" id="KW-0547">Nucleotide-binding</keyword>
<feature type="domain" description="ATP-grasp" evidence="5">
    <location>
        <begin position="67"/>
        <end position="110"/>
    </location>
</feature>
<dbReference type="GO" id="GO:0046872">
    <property type="term" value="F:metal ion binding"/>
    <property type="evidence" value="ECO:0007669"/>
    <property type="project" value="InterPro"/>
</dbReference>
<evidence type="ECO:0000313" key="6">
    <source>
        <dbReference type="EMBL" id="KNC70650.1"/>
    </source>
</evidence>
<dbReference type="Pfam" id="PF02786">
    <property type="entry name" value="CPSase_L_D2"/>
    <property type="match status" value="1"/>
</dbReference>
<dbReference type="Gene3D" id="3.30.470.20">
    <property type="entry name" value="ATP-grasp fold, B domain"/>
    <property type="match status" value="1"/>
</dbReference>
<dbReference type="PANTHER" id="PTHR43585">
    <property type="entry name" value="FUMIPYRROLE BIOSYNTHESIS PROTEIN C"/>
    <property type="match status" value="1"/>
</dbReference>
<dbReference type="OrthoDB" id="434648at2759"/>
<dbReference type="InterPro" id="IPR005479">
    <property type="entry name" value="CPAse_ATP-bd"/>
</dbReference>
<dbReference type="PROSITE" id="PS50975">
    <property type="entry name" value="ATP_GRASP"/>
    <property type="match status" value="1"/>
</dbReference>
<sequence length="125" mass="13000">MFAKMGEDDASENVVAAWKAAGSPHIDGCWSPHESTQPIVGGVCDALKLPGNLHASYVMARDKYATRKALERAGLNTPASASIFTIADCTNASEVVGFPMIIKPTSGGGSQVCVALSIACTNLFI</sequence>
<dbReference type="InterPro" id="IPR052032">
    <property type="entry name" value="ATP-dep_AA_Ligase"/>
</dbReference>
<evidence type="ECO:0000256" key="3">
    <source>
        <dbReference type="ARBA" id="ARBA00022840"/>
    </source>
</evidence>
<dbReference type="GeneID" id="25917321"/>
<dbReference type="AlphaFoldDB" id="A0A0L0F1P6"/>
<protein>
    <recommendedName>
        <fullName evidence="5">ATP-grasp domain-containing protein</fullName>
    </recommendedName>
</protein>
<dbReference type="InterPro" id="IPR011761">
    <property type="entry name" value="ATP-grasp"/>
</dbReference>
<keyword evidence="3 4" id="KW-0067">ATP-binding</keyword>
<evidence type="ECO:0000256" key="4">
    <source>
        <dbReference type="PROSITE-ProRule" id="PRU00409"/>
    </source>
</evidence>
<gene>
    <name evidence="6" type="ORF">SARC_16817</name>
</gene>
<evidence type="ECO:0000313" key="7">
    <source>
        <dbReference type="Proteomes" id="UP000054560"/>
    </source>
</evidence>
<dbReference type="EMBL" id="KQ250560">
    <property type="protein sequence ID" value="KNC70650.1"/>
    <property type="molecule type" value="Genomic_DNA"/>
</dbReference>
<evidence type="ECO:0000259" key="5">
    <source>
        <dbReference type="PROSITE" id="PS50975"/>
    </source>
</evidence>
<keyword evidence="7" id="KW-1185">Reference proteome</keyword>
<accession>A0A0L0F1P6</accession>
<dbReference type="RefSeq" id="XP_014144552.1">
    <property type="nucleotide sequence ID" value="XM_014289077.1"/>
</dbReference>
<evidence type="ECO:0000256" key="2">
    <source>
        <dbReference type="ARBA" id="ARBA00022741"/>
    </source>
</evidence>
<organism evidence="6 7">
    <name type="scientific">Sphaeroforma arctica JP610</name>
    <dbReference type="NCBI Taxonomy" id="667725"/>
    <lineage>
        <taxon>Eukaryota</taxon>
        <taxon>Ichthyosporea</taxon>
        <taxon>Ichthyophonida</taxon>
        <taxon>Sphaeroforma</taxon>
    </lineage>
</organism>
<keyword evidence="1" id="KW-0436">Ligase</keyword>
<dbReference type="SUPFAM" id="SSF56059">
    <property type="entry name" value="Glutathione synthetase ATP-binding domain-like"/>
    <property type="match status" value="1"/>
</dbReference>
<reference evidence="6 7" key="1">
    <citation type="submission" date="2011-02" db="EMBL/GenBank/DDBJ databases">
        <title>The Genome Sequence of Sphaeroforma arctica JP610.</title>
        <authorList>
            <consortium name="The Broad Institute Genome Sequencing Platform"/>
            <person name="Russ C."/>
            <person name="Cuomo C."/>
            <person name="Young S.K."/>
            <person name="Zeng Q."/>
            <person name="Gargeya S."/>
            <person name="Alvarado L."/>
            <person name="Berlin A."/>
            <person name="Chapman S.B."/>
            <person name="Chen Z."/>
            <person name="Freedman E."/>
            <person name="Gellesch M."/>
            <person name="Goldberg J."/>
            <person name="Griggs A."/>
            <person name="Gujja S."/>
            <person name="Heilman E."/>
            <person name="Heiman D."/>
            <person name="Howarth C."/>
            <person name="Mehta T."/>
            <person name="Neiman D."/>
            <person name="Pearson M."/>
            <person name="Roberts A."/>
            <person name="Saif S."/>
            <person name="Shea T."/>
            <person name="Shenoy N."/>
            <person name="Sisk P."/>
            <person name="Stolte C."/>
            <person name="Sykes S."/>
            <person name="White J."/>
            <person name="Yandava C."/>
            <person name="Burger G."/>
            <person name="Gray M.W."/>
            <person name="Holland P.W.H."/>
            <person name="King N."/>
            <person name="Lang F.B.F."/>
            <person name="Roger A.J."/>
            <person name="Ruiz-Trillo I."/>
            <person name="Haas B."/>
            <person name="Nusbaum C."/>
            <person name="Birren B."/>
        </authorList>
    </citation>
    <scope>NUCLEOTIDE SEQUENCE [LARGE SCALE GENOMIC DNA]</scope>
    <source>
        <strain evidence="6 7">JP610</strain>
    </source>
</reference>
<proteinExistence type="predicted"/>
<dbReference type="GO" id="GO:0005524">
    <property type="term" value="F:ATP binding"/>
    <property type="evidence" value="ECO:0007669"/>
    <property type="project" value="UniProtKB-UniRule"/>
</dbReference>
<dbReference type="Proteomes" id="UP000054560">
    <property type="component" value="Unassembled WGS sequence"/>
</dbReference>
<evidence type="ECO:0000256" key="1">
    <source>
        <dbReference type="ARBA" id="ARBA00022598"/>
    </source>
</evidence>
<dbReference type="GO" id="GO:0016874">
    <property type="term" value="F:ligase activity"/>
    <property type="evidence" value="ECO:0007669"/>
    <property type="project" value="UniProtKB-KW"/>
</dbReference>
<dbReference type="PANTHER" id="PTHR43585:SF2">
    <property type="entry name" value="ATP-GRASP ENZYME FSQD"/>
    <property type="match status" value="1"/>
</dbReference>
<name>A0A0L0F1P6_9EUKA</name>